<keyword evidence="2" id="KW-1185">Reference proteome</keyword>
<accession>A0A366KDU6</accession>
<protein>
    <submittedName>
        <fullName evidence="1">Uncharacterized protein</fullName>
    </submittedName>
</protein>
<comment type="caution">
    <text evidence="1">The sequence shown here is derived from an EMBL/GenBank/DDBJ whole genome shotgun (WGS) entry which is preliminary data.</text>
</comment>
<reference evidence="1 2" key="1">
    <citation type="submission" date="2017-10" db="EMBL/GenBank/DDBJ databases">
        <title>Bifidobacterium xylocopum sp. nov. and Bifidobacterium aemilianum sp. nov., from the carpenter bee (Xylocopa violacea) digestive tract.</title>
        <authorList>
            <person name="Alberoni D."/>
            <person name="Baffoni L."/>
            <person name="Di Gioia D."/>
            <person name="Gaggia F."/>
            <person name="Biavati B."/>
        </authorList>
    </citation>
    <scope>NUCLEOTIDE SEQUENCE [LARGE SCALE GENOMIC DNA]</scope>
    <source>
        <strain evidence="1 2">XV2</strain>
    </source>
</reference>
<dbReference type="AlphaFoldDB" id="A0A366KDU6"/>
<sequence>MGEELKQALIDGRIDLRAANTLTWLSPAEQRAVAHWLDEHPKRHIGPITARKLVREKGKGRRIGSKTVEELLRPSEGRARPHWVQVPTSKLPKGLTRDEAEQWLDRAIEAYKQQGKHPD</sequence>
<evidence type="ECO:0000313" key="1">
    <source>
        <dbReference type="EMBL" id="RBP98841.1"/>
    </source>
</evidence>
<organism evidence="1 2">
    <name type="scientific">Bifidobacterium xylocopae</name>
    <dbReference type="NCBI Taxonomy" id="2493119"/>
    <lineage>
        <taxon>Bacteria</taxon>
        <taxon>Bacillati</taxon>
        <taxon>Actinomycetota</taxon>
        <taxon>Actinomycetes</taxon>
        <taxon>Bifidobacteriales</taxon>
        <taxon>Bifidobacteriaceae</taxon>
        <taxon>Bifidobacterium</taxon>
    </lineage>
</organism>
<dbReference type="EMBL" id="PDCH01000019">
    <property type="protein sequence ID" value="RBP98841.1"/>
    <property type="molecule type" value="Genomic_DNA"/>
</dbReference>
<evidence type="ECO:0000313" key="2">
    <source>
        <dbReference type="Proteomes" id="UP000252345"/>
    </source>
</evidence>
<gene>
    <name evidence="1" type="ORF">CRD59_07045</name>
</gene>
<proteinExistence type="predicted"/>
<dbReference type="Proteomes" id="UP000252345">
    <property type="component" value="Unassembled WGS sequence"/>
</dbReference>
<name>A0A366KDU6_9BIFI</name>